<dbReference type="SMART" id="SM00355">
    <property type="entry name" value="ZnF_C2H2"/>
    <property type="match status" value="4"/>
</dbReference>
<evidence type="ECO:0000256" key="1">
    <source>
        <dbReference type="ARBA" id="ARBA00022723"/>
    </source>
</evidence>
<dbReference type="OrthoDB" id="6365676at2759"/>
<dbReference type="AlphaFoldDB" id="A0A9W8I4E9"/>
<proteinExistence type="predicted"/>
<keyword evidence="8" id="KW-1185">Reference proteome</keyword>
<dbReference type="Proteomes" id="UP001139887">
    <property type="component" value="Unassembled WGS sequence"/>
</dbReference>
<feature type="domain" description="C2H2-type" evidence="6">
    <location>
        <begin position="67"/>
        <end position="96"/>
    </location>
</feature>
<feature type="domain" description="C2H2-type" evidence="6">
    <location>
        <begin position="279"/>
        <end position="306"/>
    </location>
</feature>
<dbReference type="Pfam" id="PF00096">
    <property type="entry name" value="zf-C2H2"/>
    <property type="match status" value="4"/>
</dbReference>
<dbReference type="PANTHER" id="PTHR23235">
    <property type="entry name" value="KRUEPPEL-LIKE TRANSCRIPTION FACTOR"/>
    <property type="match status" value="1"/>
</dbReference>
<feature type="domain" description="C2H2-type" evidence="6">
    <location>
        <begin position="307"/>
        <end position="333"/>
    </location>
</feature>
<evidence type="ECO:0000313" key="7">
    <source>
        <dbReference type="EMBL" id="KAJ2847285.1"/>
    </source>
</evidence>
<dbReference type="PROSITE" id="PS50157">
    <property type="entry name" value="ZINC_FINGER_C2H2_2"/>
    <property type="match status" value="4"/>
</dbReference>
<evidence type="ECO:0000313" key="8">
    <source>
        <dbReference type="Proteomes" id="UP001139887"/>
    </source>
</evidence>
<organism evidence="7 8">
    <name type="scientific">Coemansia brasiliensis</name>
    <dbReference type="NCBI Taxonomy" id="2650707"/>
    <lineage>
        <taxon>Eukaryota</taxon>
        <taxon>Fungi</taxon>
        <taxon>Fungi incertae sedis</taxon>
        <taxon>Zoopagomycota</taxon>
        <taxon>Kickxellomycotina</taxon>
        <taxon>Kickxellomycetes</taxon>
        <taxon>Kickxellales</taxon>
        <taxon>Kickxellaceae</taxon>
        <taxon>Coemansia</taxon>
    </lineage>
</organism>
<feature type="compositionally biased region" description="Basic and acidic residues" evidence="5">
    <location>
        <begin position="149"/>
        <end position="159"/>
    </location>
</feature>
<dbReference type="Gene3D" id="3.30.160.60">
    <property type="entry name" value="Classic Zinc Finger"/>
    <property type="match status" value="4"/>
</dbReference>
<sequence>MLPSVRELLAFCDRPSTTSTISSKPQAMTSTLETQTAAEQNSHVRQRPGRKAGCTDRFSDLSGSRPYRCGKRNCGAVFKRPEHLKRHILVHTQERPFQCNAQGCGKRFSRRDNYITHTKKHSREGLRLIINEESNRVAYTSSNASSKRSSSESRDDYESTRASTPLSTEPQSTVSSIFGLLNQDTEATASDHLQSQLPSVQLPSQLQPAQSLDLLAYASTQAGCPTIKQSQTRCISMSPDPVASKAAAAAKRKRVEPPQTVTLPSTVPECVSENPTKPFKCPMCDVCFGRLEHVKRHQLVHTGERQFMCPTCNKSFARKDNMIQHVRAHKRKK</sequence>
<evidence type="ECO:0000259" key="6">
    <source>
        <dbReference type="PROSITE" id="PS50157"/>
    </source>
</evidence>
<dbReference type="EMBL" id="JANBUW010000346">
    <property type="protein sequence ID" value="KAJ2847285.1"/>
    <property type="molecule type" value="Genomic_DNA"/>
</dbReference>
<feature type="region of interest" description="Disordered" evidence="5">
    <location>
        <begin position="35"/>
        <end position="54"/>
    </location>
</feature>
<dbReference type="FunFam" id="3.30.160.60:FF:002343">
    <property type="entry name" value="Zinc finger protein 33A"/>
    <property type="match status" value="1"/>
</dbReference>
<evidence type="ECO:0000256" key="2">
    <source>
        <dbReference type="ARBA" id="ARBA00022771"/>
    </source>
</evidence>
<dbReference type="InterPro" id="IPR036236">
    <property type="entry name" value="Znf_C2H2_sf"/>
</dbReference>
<name>A0A9W8I4E9_9FUNG</name>
<dbReference type="GO" id="GO:0000981">
    <property type="term" value="F:DNA-binding transcription factor activity, RNA polymerase II-specific"/>
    <property type="evidence" value="ECO:0007669"/>
    <property type="project" value="TreeGrafter"/>
</dbReference>
<evidence type="ECO:0000256" key="3">
    <source>
        <dbReference type="ARBA" id="ARBA00022833"/>
    </source>
</evidence>
<reference evidence="7" key="1">
    <citation type="submission" date="2022-07" db="EMBL/GenBank/DDBJ databases">
        <title>Phylogenomic reconstructions and comparative analyses of Kickxellomycotina fungi.</title>
        <authorList>
            <person name="Reynolds N.K."/>
            <person name="Stajich J.E."/>
            <person name="Barry K."/>
            <person name="Grigoriev I.V."/>
            <person name="Crous P."/>
            <person name="Smith M.E."/>
        </authorList>
    </citation>
    <scope>NUCLEOTIDE SEQUENCE</scope>
    <source>
        <strain evidence="7">NRRL 1566</strain>
    </source>
</reference>
<feature type="domain" description="C2H2-type" evidence="6">
    <location>
        <begin position="97"/>
        <end position="126"/>
    </location>
</feature>
<evidence type="ECO:0000256" key="4">
    <source>
        <dbReference type="PROSITE-ProRule" id="PRU00042"/>
    </source>
</evidence>
<protein>
    <recommendedName>
        <fullName evidence="6">C2H2-type domain-containing protein</fullName>
    </recommendedName>
</protein>
<dbReference type="GO" id="GO:0008270">
    <property type="term" value="F:zinc ion binding"/>
    <property type="evidence" value="ECO:0007669"/>
    <property type="project" value="UniProtKB-KW"/>
</dbReference>
<accession>A0A9W8I4E9</accession>
<feature type="compositionally biased region" description="Low complexity" evidence="5">
    <location>
        <begin position="138"/>
        <end position="148"/>
    </location>
</feature>
<keyword evidence="2 4" id="KW-0863">Zinc-finger</keyword>
<comment type="caution">
    <text evidence="7">The sequence shown here is derived from an EMBL/GenBank/DDBJ whole genome shotgun (WGS) entry which is preliminary data.</text>
</comment>
<feature type="compositionally biased region" description="Polar residues" evidence="5">
    <location>
        <begin position="161"/>
        <end position="173"/>
    </location>
</feature>
<dbReference type="PANTHER" id="PTHR23235:SF120">
    <property type="entry name" value="KRUPPEL-LIKE FACTOR 15"/>
    <property type="match status" value="1"/>
</dbReference>
<dbReference type="InterPro" id="IPR013087">
    <property type="entry name" value="Znf_C2H2_type"/>
</dbReference>
<dbReference type="SUPFAM" id="SSF57667">
    <property type="entry name" value="beta-beta-alpha zinc fingers"/>
    <property type="match status" value="2"/>
</dbReference>
<gene>
    <name evidence="7" type="ORF">IWW36_003932</name>
</gene>
<evidence type="ECO:0000256" key="5">
    <source>
        <dbReference type="SAM" id="MobiDB-lite"/>
    </source>
</evidence>
<feature type="region of interest" description="Disordered" evidence="5">
    <location>
        <begin position="138"/>
        <end position="173"/>
    </location>
</feature>
<keyword evidence="1" id="KW-0479">Metal-binding</keyword>
<keyword evidence="3" id="KW-0862">Zinc</keyword>
<dbReference type="PROSITE" id="PS00028">
    <property type="entry name" value="ZINC_FINGER_C2H2_1"/>
    <property type="match status" value="4"/>
</dbReference>
<dbReference type="GO" id="GO:0000978">
    <property type="term" value="F:RNA polymerase II cis-regulatory region sequence-specific DNA binding"/>
    <property type="evidence" value="ECO:0007669"/>
    <property type="project" value="TreeGrafter"/>
</dbReference>